<proteinExistence type="predicted"/>
<dbReference type="AlphaFoldDB" id="A0A239KYP8"/>
<gene>
    <name evidence="1" type="ORF">SAMN06296052_13320</name>
</gene>
<accession>A0A239KYP8</accession>
<organism evidence="1 2">
    <name type="scientific">Pontibacter ummariensis</name>
    <dbReference type="NCBI Taxonomy" id="1610492"/>
    <lineage>
        <taxon>Bacteria</taxon>
        <taxon>Pseudomonadati</taxon>
        <taxon>Bacteroidota</taxon>
        <taxon>Cytophagia</taxon>
        <taxon>Cytophagales</taxon>
        <taxon>Hymenobacteraceae</taxon>
        <taxon>Pontibacter</taxon>
    </lineage>
</organism>
<dbReference type="EMBL" id="FZOQ01000033">
    <property type="protein sequence ID" value="SNT23140.1"/>
    <property type="molecule type" value="Genomic_DNA"/>
</dbReference>
<protein>
    <submittedName>
        <fullName evidence="1">Uncharacterized protein</fullName>
    </submittedName>
</protein>
<sequence>MRLYQQIALLLAILDAQEGKYATMAGALATVRFQQEGLECYYFRPG</sequence>
<name>A0A239KYP8_9BACT</name>
<evidence type="ECO:0000313" key="2">
    <source>
        <dbReference type="Proteomes" id="UP000198432"/>
    </source>
</evidence>
<keyword evidence="2" id="KW-1185">Reference proteome</keyword>
<dbReference type="Proteomes" id="UP000198432">
    <property type="component" value="Unassembled WGS sequence"/>
</dbReference>
<reference evidence="2" key="1">
    <citation type="submission" date="2017-06" db="EMBL/GenBank/DDBJ databases">
        <authorList>
            <person name="Varghese N."/>
            <person name="Submissions S."/>
        </authorList>
    </citation>
    <scope>NUCLEOTIDE SEQUENCE [LARGE SCALE GENOMIC DNA]</scope>
    <source>
        <strain evidence="2">NKM1</strain>
    </source>
</reference>
<evidence type="ECO:0000313" key="1">
    <source>
        <dbReference type="EMBL" id="SNT23140.1"/>
    </source>
</evidence>